<sequence length="434" mass="48489">MNYFLRRLRRTAPSGGDSRNELVAPPLQSRVNGWSLPLNGFQLVAWIIYWYLAIVVFGIYIPLLPSPWATVSYCVIGCFFFFHIVTHLVATTIDPADANVRAKKNYEDPMPVLDRTKHPHVIQNLHCYLCDVDVGPRVKHCSNCNKCVADFDHHCKWLNNCVGGRNYWCFFITVASAALGILLLILIVLFVFIEHFTNPANLRTSPHFHSLRENDTWLVFLPLAPLETSSTGILVPAFITVMLGLASLLLLGHLLGFHIYLLANKMSTYDYIVKQRQSRSSQRSEVGTTQSRTADRASKMPQVETSIDCDASLSGRVSALRYQDEGLSGGLCAEMDGFQPAEATSEAMFHYGSKPAIQPLPEGVAMDDPMTCNQDGDLRTPSQQQRSKGCLESIPVVQNPLESSIMEPAVALQQLYLEASSVHPQQKWSFEELP</sequence>
<comment type="domain">
    <text evidence="7">The DHHC domain is required for palmitoyltransferase activity.</text>
</comment>
<keyword evidence="11" id="KW-1185">Reference proteome</keyword>
<dbReference type="InterPro" id="IPR001594">
    <property type="entry name" value="Palmitoyltrfase_DHHC"/>
</dbReference>
<dbReference type="AlphaFoldDB" id="A0A8C9QS76"/>
<reference evidence="10" key="2">
    <citation type="submission" date="2025-08" db="UniProtKB">
        <authorList>
            <consortium name="Ensembl"/>
        </authorList>
    </citation>
    <scope>IDENTIFICATION</scope>
</reference>
<evidence type="ECO:0000256" key="1">
    <source>
        <dbReference type="ARBA" id="ARBA00004141"/>
    </source>
</evidence>
<evidence type="ECO:0000313" key="10">
    <source>
        <dbReference type="Ensembl" id="ENSSFOP00015001765.1"/>
    </source>
</evidence>
<dbReference type="PANTHER" id="PTHR22883:SF22">
    <property type="entry name" value="PALMITOYLTRANSFERASE ZDHHC11-RELATED"/>
    <property type="match status" value="1"/>
</dbReference>
<keyword evidence="5 7" id="KW-0472">Membrane</keyword>
<dbReference type="GO" id="GO:0016020">
    <property type="term" value="C:membrane"/>
    <property type="evidence" value="ECO:0007669"/>
    <property type="project" value="UniProtKB-SubCell"/>
</dbReference>
<dbReference type="GeneTree" id="ENSGT00940000161608"/>
<dbReference type="GO" id="GO:0006612">
    <property type="term" value="P:protein targeting to membrane"/>
    <property type="evidence" value="ECO:0007669"/>
    <property type="project" value="TreeGrafter"/>
</dbReference>
<comment type="similarity">
    <text evidence="7">Belongs to the DHHC palmitoyltransferase family.</text>
</comment>
<dbReference type="GO" id="GO:0019706">
    <property type="term" value="F:protein-cysteine S-palmitoyltransferase activity"/>
    <property type="evidence" value="ECO:0007669"/>
    <property type="project" value="UniProtKB-EC"/>
</dbReference>
<dbReference type="GeneID" id="108927339"/>
<feature type="domain" description="Palmitoyltransferase DHHC" evidence="9">
    <location>
        <begin position="123"/>
        <end position="274"/>
    </location>
</feature>
<feature type="region of interest" description="Disordered" evidence="8">
    <location>
        <begin position="280"/>
        <end position="301"/>
    </location>
</feature>
<reference evidence="10 11" key="1">
    <citation type="submission" date="2019-04" db="EMBL/GenBank/DDBJ databases">
        <authorList>
            <consortium name="Wellcome Sanger Institute Data Sharing"/>
        </authorList>
    </citation>
    <scope>NUCLEOTIDE SEQUENCE [LARGE SCALE GENOMIC DNA]</scope>
</reference>
<evidence type="ECO:0000256" key="4">
    <source>
        <dbReference type="ARBA" id="ARBA00022989"/>
    </source>
</evidence>
<keyword evidence="6 7" id="KW-0012">Acyltransferase</keyword>
<gene>
    <name evidence="10" type="primary">ZDHHC11</name>
    <name evidence="10" type="synonym">zdhhc11</name>
</gene>
<protein>
    <recommendedName>
        <fullName evidence="7">Palmitoyltransferase</fullName>
        <ecNumber evidence="7">2.3.1.225</ecNumber>
    </recommendedName>
</protein>
<evidence type="ECO:0000256" key="8">
    <source>
        <dbReference type="SAM" id="MobiDB-lite"/>
    </source>
</evidence>
<feature type="transmembrane region" description="Helical" evidence="7">
    <location>
        <begin position="70"/>
        <end position="93"/>
    </location>
</feature>
<dbReference type="GO" id="GO:0005783">
    <property type="term" value="C:endoplasmic reticulum"/>
    <property type="evidence" value="ECO:0007669"/>
    <property type="project" value="TreeGrafter"/>
</dbReference>
<dbReference type="PROSITE" id="PS50216">
    <property type="entry name" value="DHHC"/>
    <property type="match status" value="1"/>
</dbReference>
<name>A0A8C9QS76_SCLFO</name>
<accession>A0A8C9QS76</accession>
<evidence type="ECO:0000313" key="11">
    <source>
        <dbReference type="Proteomes" id="UP000694397"/>
    </source>
</evidence>
<reference evidence="10" key="3">
    <citation type="submission" date="2025-09" db="UniProtKB">
        <authorList>
            <consortium name="Ensembl"/>
        </authorList>
    </citation>
    <scope>IDENTIFICATION</scope>
</reference>
<feature type="transmembrane region" description="Helical" evidence="7">
    <location>
        <begin position="233"/>
        <end position="262"/>
    </location>
</feature>
<dbReference type="PANTHER" id="PTHR22883">
    <property type="entry name" value="ZINC FINGER DHHC DOMAIN CONTAINING PROTEIN"/>
    <property type="match status" value="1"/>
</dbReference>
<evidence type="ECO:0000256" key="5">
    <source>
        <dbReference type="ARBA" id="ARBA00023136"/>
    </source>
</evidence>
<comment type="subcellular location">
    <subcellularLocation>
        <location evidence="1">Membrane</location>
        <topology evidence="1">Multi-pass membrane protein</topology>
    </subcellularLocation>
</comment>
<evidence type="ECO:0000256" key="6">
    <source>
        <dbReference type="ARBA" id="ARBA00023315"/>
    </source>
</evidence>
<dbReference type="Ensembl" id="ENSSFOT00015001804.2">
    <property type="protein sequence ID" value="ENSSFOP00015001765.1"/>
    <property type="gene ID" value="ENSSFOG00015001207.2"/>
</dbReference>
<dbReference type="Proteomes" id="UP000694397">
    <property type="component" value="Chromosome 18"/>
</dbReference>
<keyword evidence="3 7" id="KW-0812">Transmembrane</keyword>
<proteinExistence type="inferred from homology"/>
<evidence type="ECO:0000259" key="9">
    <source>
        <dbReference type="Pfam" id="PF01529"/>
    </source>
</evidence>
<keyword evidence="4 7" id="KW-1133">Transmembrane helix</keyword>
<feature type="transmembrane region" description="Helical" evidence="7">
    <location>
        <begin position="167"/>
        <end position="193"/>
    </location>
</feature>
<evidence type="ECO:0000256" key="2">
    <source>
        <dbReference type="ARBA" id="ARBA00022679"/>
    </source>
</evidence>
<feature type="transmembrane region" description="Helical" evidence="7">
    <location>
        <begin position="43"/>
        <end position="64"/>
    </location>
</feature>
<dbReference type="EC" id="2.3.1.225" evidence="7"/>
<evidence type="ECO:0000256" key="3">
    <source>
        <dbReference type="ARBA" id="ARBA00022692"/>
    </source>
</evidence>
<evidence type="ECO:0000256" key="7">
    <source>
        <dbReference type="RuleBase" id="RU079119"/>
    </source>
</evidence>
<dbReference type="InterPro" id="IPR039859">
    <property type="entry name" value="PFA4/ZDH16/20/ERF2-like"/>
</dbReference>
<dbReference type="OrthoDB" id="9909019at2759"/>
<keyword evidence="2 7" id="KW-0808">Transferase</keyword>
<dbReference type="Pfam" id="PF01529">
    <property type="entry name" value="DHHC"/>
    <property type="match status" value="1"/>
</dbReference>
<comment type="catalytic activity">
    <reaction evidence="7">
        <text>L-cysteinyl-[protein] + hexadecanoyl-CoA = S-hexadecanoyl-L-cysteinyl-[protein] + CoA</text>
        <dbReference type="Rhea" id="RHEA:36683"/>
        <dbReference type="Rhea" id="RHEA-COMP:10131"/>
        <dbReference type="Rhea" id="RHEA-COMP:11032"/>
        <dbReference type="ChEBI" id="CHEBI:29950"/>
        <dbReference type="ChEBI" id="CHEBI:57287"/>
        <dbReference type="ChEBI" id="CHEBI:57379"/>
        <dbReference type="ChEBI" id="CHEBI:74151"/>
        <dbReference type="EC" id="2.3.1.225"/>
    </reaction>
</comment>
<dbReference type="GO" id="GO:0005794">
    <property type="term" value="C:Golgi apparatus"/>
    <property type="evidence" value="ECO:0007669"/>
    <property type="project" value="TreeGrafter"/>
</dbReference>
<dbReference type="KEGG" id="sfm:108927339"/>
<organism evidence="10 11">
    <name type="scientific">Scleropages formosus</name>
    <name type="common">Asian bonytongue</name>
    <name type="synonym">Osteoglossum formosum</name>
    <dbReference type="NCBI Taxonomy" id="113540"/>
    <lineage>
        <taxon>Eukaryota</taxon>
        <taxon>Metazoa</taxon>
        <taxon>Chordata</taxon>
        <taxon>Craniata</taxon>
        <taxon>Vertebrata</taxon>
        <taxon>Euteleostomi</taxon>
        <taxon>Actinopterygii</taxon>
        <taxon>Neopterygii</taxon>
        <taxon>Teleostei</taxon>
        <taxon>Osteoglossocephala</taxon>
        <taxon>Osteoglossomorpha</taxon>
        <taxon>Osteoglossiformes</taxon>
        <taxon>Osteoglossidae</taxon>
        <taxon>Scleropages</taxon>
    </lineage>
</organism>